<evidence type="ECO:0000313" key="1">
    <source>
        <dbReference type="EMBL" id="KAL1244104.1"/>
    </source>
</evidence>
<keyword evidence="1" id="KW-0804">Transcription</keyword>
<accession>A0ABR3KWY7</accession>
<gene>
    <name evidence="1" type="ORF">TSPI_02178</name>
</gene>
<protein>
    <submittedName>
        <fullName evidence="1">DNA-directed RNA polymerase subunit beta</fullName>
    </submittedName>
</protein>
<dbReference type="InterPro" id="IPR046427">
    <property type="entry name" value="Legumain_prodom_sf"/>
</dbReference>
<organism evidence="1 2">
    <name type="scientific">Trichinella spiralis</name>
    <name type="common">Trichina worm</name>
    <dbReference type="NCBI Taxonomy" id="6334"/>
    <lineage>
        <taxon>Eukaryota</taxon>
        <taxon>Metazoa</taxon>
        <taxon>Ecdysozoa</taxon>
        <taxon>Nematoda</taxon>
        <taxon>Enoplea</taxon>
        <taxon>Dorylaimia</taxon>
        <taxon>Trichinellida</taxon>
        <taxon>Trichinellidae</taxon>
        <taxon>Trichinella</taxon>
    </lineage>
</organism>
<keyword evidence="1" id="KW-0240">DNA-directed RNA polymerase</keyword>
<dbReference type="Proteomes" id="UP001558632">
    <property type="component" value="Unassembled WGS sequence"/>
</dbReference>
<comment type="caution">
    <text evidence="1">The sequence shown here is derived from an EMBL/GenBank/DDBJ whole genome shotgun (WGS) entry which is preliminary data.</text>
</comment>
<evidence type="ECO:0000313" key="2">
    <source>
        <dbReference type="Proteomes" id="UP001558632"/>
    </source>
</evidence>
<name>A0ABR3KWY7_TRISP</name>
<sequence>MKRAFLDNFIKHLSEVMANGMVNTNDMMQRMDVELKIWNVMKNNKCITKYCFKFGKNPYAMKYSYVFANACIMQLPVHETVEKIKDFVPTISFYDDIQ</sequence>
<reference evidence="1 2" key="1">
    <citation type="submission" date="2024-07" db="EMBL/GenBank/DDBJ databases">
        <title>Enhanced genomic and transcriptomic resources for Trichinella pseudospiralis and T. spiralis underpin the discovery of pronounced molecular differences between stages and species.</title>
        <authorList>
            <person name="Pasi K.K."/>
            <person name="La Rosa G."/>
            <person name="Gomez-Morales M.A."/>
            <person name="Tosini F."/>
            <person name="Sumanam S."/>
            <person name="Young N.D."/>
            <person name="Chang B.C."/>
            <person name="Robin G.B."/>
        </authorList>
    </citation>
    <scope>NUCLEOTIDE SEQUENCE [LARGE SCALE GENOMIC DNA]</scope>
    <source>
        <strain evidence="1">ISS534</strain>
    </source>
</reference>
<keyword evidence="2" id="KW-1185">Reference proteome</keyword>
<proteinExistence type="predicted"/>
<dbReference type="EMBL" id="JBEUSY010000148">
    <property type="protein sequence ID" value="KAL1244104.1"/>
    <property type="molecule type" value="Genomic_DNA"/>
</dbReference>
<dbReference type="GO" id="GO:0000428">
    <property type="term" value="C:DNA-directed RNA polymerase complex"/>
    <property type="evidence" value="ECO:0007669"/>
    <property type="project" value="UniProtKB-KW"/>
</dbReference>
<dbReference type="Gene3D" id="1.10.132.130">
    <property type="match status" value="1"/>
</dbReference>